<comment type="caution">
    <text evidence="2">The sequence shown here is derived from an EMBL/GenBank/DDBJ whole genome shotgun (WGS) entry which is preliminary data.</text>
</comment>
<keyword evidence="3" id="KW-1185">Reference proteome</keyword>
<evidence type="ECO:0000313" key="3">
    <source>
        <dbReference type="Proteomes" id="UP000245959"/>
    </source>
</evidence>
<proteinExistence type="predicted"/>
<protein>
    <submittedName>
        <fullName evidence="2">Uncharacterized protein</fullName>
    </submittedName>
</protein>
<dbReference type="EMBL" id="QEKH01000013">
    <property type="protein sequence ID" value="PVY41544.1"/>
    <property type="molecule type" value="Genomic_DNA"/>
</dbReference>
<reference evidence="2 3" key="1">
    <citation type="submission" date="2018-04" db="EMBL/GenBank/DDBJ databases">
        <title>Genomic Encyclopedia of Type Strains, Phase IV (KMG-IV): sequencing the most valuable type-strain genomes for metagenomic binning, comparative biology and taxonomic classification.</title>
        <authorList>
            <person name="Goeker M."/>
        </authorList>
    </citation>
    <scope>NUCLEOTIDE SEQUENCE [LARGE SCALE GENOMIC DNA]</scope>
    <source>
        <strain evidence="2 3">DSM 14823</strain>
    </source>
</reference>
<evidence type="ECO:0000256" key="1">
    <source>
        <dbReference type="SAM" id="MobiDB-lite"/>
    </source>
</evidence>
<organism evidence="2 3">
    <name type="scientific">Victivallis vadensis</name>
    <dbReference type="NCBI Taxonomy" id="172901"/>
    <lineage>
        <taxon>Bacteria</taxon>
        <taxon>Pseudomonadati</taxon>
        <taxon>Lentisphaerota</taxon>
        <taxon>Lentisphaeria</taxon>
        <taxon>Victivallales</taxon>
        <taxon>Victivallaceae</taxon>
        <taxon>Victivallis</taxon>
    </lineage>
</organism>
<accession>A0A2U1AYM6</accession>
<dbReference type="Gene3D" id="2.60.40.1190">
    <property type="match status" value="1"/>
</dbReference>
<dbReference type="RefSeq" id="WP_133245126.1">
    <property type="nucleotide sequence ID" value="NZ_CABMMC010000044.1"/>
</dbReference>
<name>A0A2U1AYM6_9BACT</name>
<dbReference type="SUPFAM" id="SSF49344">
    <property type="entry name" value="CBD9-like"/>
    <property type="match status" value="1"/>
</dbReference>
<dbReference type="OrthoDB" id="9786766at2"/>
<gene>
    <name evidence="2" type="ORF">C8D82_11316</name>
</gene>
<dbReference type="GeneID" id="78295273"/>
<feature type="region of interest" description="Disordered" evidence="1">
    <location>
        <begin position="54"/>
        <end position="86"/>
    </location>
</feature>
<sequence length="86" mass="9570">MIAPVPGAKYRAEIHPKGWKAELAIPWRELSGFDAKPGAVLALELRVNDADKSHPRWKIDPGDVEDLSTEDPSRWSLLKLQPGSEN</sequence>
<dbReference type="Proteomes" id="UP000245959">
    <property type="component" value="Unassembled WGS sequence"/>
</dbReference>
<evidence type="ECO:0000313" key="2">
    <source>
        <dbReference type="EMBL" id="PVY41544.1"/>
    </source>
</evidence>
<dbReference type="AlphaFoldDB" id="A0A2U1AYM6"/>